<proteinExistence type="inferred from homology"/>
<feature type="region of interest" description="Disordered" evidence="10">
    <location>
        <begin position="19"/>
        <end position="75"/>
    </location>
</feature>
<reference evidence="11 12" key="1">
    <citation type="submission" date="2024-10" db="EMBL/GenBank/DDBJ databases">
        <title>Updated reference genomes for cyclostephanoid diatoms.</title>
        <authorList>
            <person name="Roberts W.R."/>
            <person name="Alverson A.J."/>
        </authorList>
    </citation>
    <scope>NUCLEOTIDE SEQUENCE [LARGE SCALE GENOMIC DNA]</scope>
    <source>
        <strain evidence="11 12">AJA232-27</strain>
    </source>
</reference>
<dbReference type="EMBL" id="JALLBG020000102">
    <property type="protein sequence ID" value="KAL3764695.1"/>
    <property type="molecule type" value="Genomic_DNA"/>
</dbReference>
<keyword evidence="12" id="KW-1185">Reference proteome</keyword>
<keyword evidence="8" id="KW-0472">Membrane</keyword>
<evidence type="ECO:0000256" key="7">
    <source>
        <dbReference type="ARBA" id="ARBA00023128"/>
    </source>
</evidence>
<comment type="subcellular location">
    <subcellularLocation>
        <location evidence="1 9">Mitochondrion inner membrane</location>
        <topology evidence="1 9">Multi-pass membrane protein</topology>
    </subcellularLocation>
</comment>
<feature type="compositionally biased region" description="Low complexity" evidence="10">
    <location>
        <begin position="61"/>
        <end position="75"/>
    </location>
</feature>
<keyword evidence="3 9" id="KW-0813">Transport</keyword>
<comment type="similarity">
    <text evidence="2 9">Belongs to the mitochondrial pyruvate carrier (MPC) (TC 2.A.105) family.</text>
</comment>
<keyword evidence="5 9" id="KW-0999">Mitochondrion inner membrane</keyword>
<sequence>MMVGRLLLSPVATRHASSSSSTTLRLVLNRTPVPKSRSAQSTRKFSDKTNANSPPPPPAAETPKPQNSSSSSSSSSSSWWNSAEFWGRCGALAGWGMSGAAIYDALESSPELISLNMTGVLLVYSSLFARWAMVVKPQNLLLAGCHVANIAAQGNQLRRAIEYKRENGKEDEVQDILVKAGLTVAAGAACVVGGPMVQNALVNANLGPISTVAAADAGPFTVHFWAPMSKWMISGASFLELDRPTEKISLAQYSALTLTGFFFSRYALLVTPINYTLCSVNIALFGSSAWHLGRKIKADYVS</sequence>
<evidence type="ECO:0000313" key="11">
    <source>
        <dbReference type="EMBL" id="KAL3764695.1"/>
    </source>
</evidence>
<protein>
    <recommendedName>
        <fullName evidence="9">Mitochondrial pyruvate carrier</fullName>
    </recommendedName>
</protein>
<evidence type="ECO:0000313" key="12">
    <source>
        <dbReference type="Proteomes" id="UP001530293"/>
    </source>
</evidence>
<dbReference type="GO" id="GO:0005743">
    <property type="term" value="C:mitochondrial inner membrane"/>
    <property type="evidence" value="ECO:0007669"/>
    <property type="project" value="UniProtKB-SubCell"/>
</dbReference>
<evidence type="ECO:0000256" key="9">
    <source>
        <dbReference type="RuleBase" id="RU363100"/>
    </source>
</evidence>
<gene>
    <name evidence="11" type="ORF">ACHAWU_001525</name>
</gene>
<dbReference type="PANTHER" id="PTHR14154">
    <property type="entry name" value="UPF0041 BRAIN PROTEIN 44-RELATED"/>
    <property type="match status" value="1"/>
</dbReference>
<evidence type="ECO:0000256" key="2">
    <source>
        <dbReference type="ARBA" id="ARBA00006416"/>
    </source>
</evidence>
<evidence type="ECO:0000256" key="8">
    <source>
        <dbReference type="ARBA" id="ARBA00023136"/>
    </source>
</evidence>
<dbReference type="Proteomes" id="UP001530293">
    <property type="component" value="Unassembled WGS sequence"/>
</dbReference>
<dbReference type="InterPro" id="IPR005336">
    <property type="entry name" value="MPC"/>
</dbReference>
<keyword evidence="7 9" id="KW-0496">Mitochondrion</keyword>
<organism evidence="11 12">
    <name type="scientific">Discostella pseudostelligera</name>
    <dbReference type="NCBI Taxonomy" id="259834"/>
    <lineage>
        <taxon>Eukaryota</taxon>
        <taxon>Sar</taxon>
        <taxon>Stramenopiles</taxon>
        <taxon>Ochrophyta</taxon>
        <taxon>Bacillariophyta</taxon>
        <taxon>Coscinodiscophyceae</taxon>
        <taxon>Thalassiosirophycidae</taxon>
        <taxon>Stephanodiscales</taxon>
        <taxon>Stephanodiscaceae</taxon>
        <taxon>Discostella</taxon>
    </lineage>
</organism>
<evidence type="ECO:0000256" key="10">
    <source>
        <dbReference type="SAM" id="MobiDB-lite"/>
    </source>
</evidence>
<comment type="caution">
    <text evidence="11">The sequence shown here is derived from an EMBL/GenBank/DDBJ whole genome shotgun (WGS) entry which is preliminary data.</text>
</comment>
<evidence type="ECO:0000256" key="5">
    <source>
        <dbReference type="ARBA" id="ARBA00022792"/>
    </source>
</evidence>
<keyword evidence="4" id="KW-0812">Transmembrane</keyword>
<accession>A0ABD3MKW3</accession>
<evidence type="ECO:0000256" key="6">
    <source>
        <dbReference type="ARBA" id="ARBA00022989"/>
    </source>
</evidence>
<evidence type="ECO:0000256" key="3">
    <source>
        <dbReference type="ARBA" id="ARBA00022448"/>
    </source>
</evidence>
<evidence type="ECO:0000256" key="4">
    <source>
        <dbReference type="ARBA" id="ARBA00022692"/>
    </source>
</evidence>
<keyword evidence="6" id="KW-1133">Transmembrane helix</keyword>
<evidence type="ECO:0000256" key="1">
    <source>
        <dbReference type="ARBA" id="ARBA00004448"/>
    </source>
</evidence>
<dbReference type="Pfam" id="PF03650">
    <property type="entry name" value="MPC"/>
    <property type="match status" value="2"/>
</dbReference>
<dbReference type="AlphaFoldDB" id="A0ABD3MKW3"/>
<name>A0ABD3MKW3_9STRA</name>
<comment type="function">
    <text evidence="9">Mediates the uptake of pyruvate into mitochondria.</text>
</comment>